<dbReference type="GO" id="GO:0004519">
    <property type="term" value="F:endonuclease activity"/>
    <property type="evidence" value="ECO:0007669"/>
    <property type="project" value="UniProtKB-KW"/>
</dbReference>
<proteinExistence type="predicted"/>
<dbReference type="PANTHER" id="PTHR38733:SF1">
    <property type="entry name" value="TYPE IV METHYL-DIRECTED RESTRICTION ENZYME ECOKMCRBC"/>
    <property type="match status" value="1"/>
</dbReference>
<dbReference type="RefSeq" id="WP_197659689.1">
    <property type="nucleotide sequence ID" value="NZ_JAEAGR010000001.1"/>
</dbReference>
<dbReference type="GO" id="GO:0016787">
    <property type="term" value="F:hydrolase activity"/>
    <property type="evidence" value="ECO:0007669"/>
    <property type="project" value="UniProtKB-KW"/>
</dbReference>
<keyword evidence="1" id="KW-0378">Hydrolase</keyword>
<protein>
    <submittedName>
        <fullName evidence="1">5-methylcytosine-specific restriction endonuclease system specificity protein McrC</fullName>
        <ecNumber evidence="1">3.1.21.-</ecNumber>
    </submittedName>
</protein>
<dbReference type="Pfam" id="PF10117">
    <property type="entry name" value="McrBC"/>
    <property type="match status" value="1"/>
</dbReference>
<comment type="caution">
    <text evidence="1">The sequence shown here is derived from an EMBL/GenBank/DDBJ whole genome shotgun (WGS) entry which is preliminary data.</text>
</comment>
<dbReference type="PANTHER" id="PTHR38733">
    <property type="entry name" value="PROTEIN MCRC"/>
    <property type="match status" value="1"/>
</dbReference>
<accession>A0A8J7H0C6</accession>
<dbReference type="NCBIfam" id="NF007277">
    <property type="entry name" value="PRK09736.1"/>
    <property type="match status" value="1"/>
</dbReference>
<dbReference type="PIRSF" id="PIRSF003109">
    <property type="entry name" value="McrC"/>
    <property type="match status" value="1"/>
</dbReference>
<dbReference type="InterPro" id="IPR014407">
    <property type="entry name" value="McrC_bac"/>
</dbReference>
<dbReference type="EMBL" id="JAEAGR010000001">
    <property type="protein sequence ID" value="MBH1939467.1"/>
    <property type="molecule type" value="Genomic_DNA"/>
</dbReference>
<dbReference type="InterPro" id="IPR019292">
    <property type="entry name" value="McrC"/>
</dbReference>
<dbReference type="AlphaFoldDB" id="A0A8J7H0C6"/>
<name>A0A8J7H0C6_9FIRM</name>
<keyword evidence="1" id="KW-0540">Nuclease</keyword>
<sequence length="341" mass="40508">MPDRIPIKNIYFMLCYAWDRLKEKDIIDTDKIRGNDLLDLFARVMISGTEYLIKRGFDRKYINRNETIPSIKGKIDFTSSMKRVTWMEGKMTCDYDELSHNIHHNQIIKTTIELLIMNKGLDETLKDDLARLSRYFRDINSIVINKKTFREIQINKNNQYYEFVLKVCEIIYDNILVDEQTGETKFRDFLRDERQMAYLYENFVRNFYRRELEEFKVSRENIGWDVVGDATYLPQMQTDISLTSKDRKIIIDTKYYAEVFTSNLGSKKLRSNNLYQIFSYLKNGEAKGGLNLQTEGILLYPMVDEEVDADFLIQGHKVKIRTVNLNQDWKLIHNRLLGILQ</sequence>
<dbReference type="GO" id="GO:0009307">
    <property type="term" value="P:DNA restriction-modification system"/>
    <property type="evidence" value="ECO:0007669"/>
    <property type="project" value="InterPro"/>
</dbReference>
<keyword evidence="2" id="KW-1185">Reference proteome</keyword>
<evidence type="ECO:0000313" key="2">
    <source>
        <dbReference type="Proteomes" id="UP000623269"/>
    </source>
</evidence>
<reference evidence="1" key="1">
    <citation type="submission" date="2020-12" db="EMBL/GenBank/DDBJ databases">
        <title>M. sibirica DSM 26468T genome.</title>
        <authorList>
            <person name="Thieme N."/>
            <person name="Rettenmaier R."/>
            <person name="Zverlov V."/>
            <person name="Liebl W."/>
        </authorList>
    </citation>
    <scope>NUCLEOTIDE SEQUENCE</scope>
    <source>
        <strain evidence="1">DSM 26468</strain>
    </source>
</reference>
<dbReference type="EC" id="3.1.21.-" evidence="1"/>
<organism evidence="1 2">
    <name type="scientific">Mobilitalea sibirica</name>
    <dbReference type="NCBI Taxonomy" id="1462919"/>
    <lineage>
        <taxon>Bacteria</taxon>
        <taxon>Bacillati</taxon>
        <taxon>Bacillota</taxon>
        <taxon>Clostridia</taxon>
        <taxon>Lachnospirales</taxon>
        <taxon>Lachnospiraceae</taxon>
        <taxon>Mobilitalea</taxon>
    </lineage>
</organism>
<keyword evidence="1" id="KW-0255">Endonuclease</keyword>
<gene>
    <name evidence="1" type="primary">mcrC</name>
    <name evidence="1" type="ORF">I5677_01005</name>
</gene>
<evidence type="ECO:0000313" key="1">
    <source>
        <dbReference type="EMBL" id="MBH1939467.1"/>
    </source>
</evidence>
<dbReference type="Proteomes" id="UP000623269">
    <property type="component" value="Unassembled WGS sequence"/>
</dbReference>